<dbReference type="EC" id="2.7.4.6" evidence="10"/>
<dbReference type="WBParaSite" id="L893_g6532.t2">
    <property type="protein sequence ID" value="L893_g6532.t2"/>
    <property type="gene ID" value="L893_g6532"/>
</dbReference>
<dbReference type="Proteomes" id="UP000095287">
    <property type="component" value="Unplaced"/>
</dbReference>
<keyword evidence="6 10" id="KW-0067">ATP-binding</keyword>
<keyword evidence="12" id="KW-1185">Reference proteome</keyword>
<dbReference type="InterPro" id="IPR001564">
    <property type="entry name" value="Nucleoside_diP_kinase"/>
</dbReference>
<evidence type="ECO:0000256" key="4">
    <source>
        <dbReference type="ARBA" id="ARBA00022741"/>
    </source>
</evidence>
<name>A0A1I8AK12_9BILA</name>
<dbReference type="Gene3D" id="3.30.70.141">
    <property type="entry name" value="Nucleoside diphosphate kinase-like domain"/>
    <property type="match status" value="1"/>
</dbReference>
<comment type="cofactor">
    <cofactor evidence="1">
        <name>Mg(2+)</name>
        <dbReference type="ChEBI" id="CHEBI:18420"/>
    </cofactor>
</comment>
<organism evidence="12 13">
    <name type="scientific">Steinernema glaseri</name>
    <dbReference type="NCBI Taxonomy" id="37863"/>
    <lineage>
        <taxon>Eukaryota</taxon>
        <taxon>Metazoa</taxon>
        <taxon>Ecdysozoa</taxon>
        <taxon>Nematoda</taxon>
        <taxon>Chromadorea</taxon>
        <taxon>Rhabditida</taxon>
        <taxon>Tylenchina</taxon>
        <taxon>Panagrolaimomorpha</taxon>
        <taxon>Strongyloidoidea</taxon>
        <taxon>Steinernematidae</taxon>
        <taxon>Steinernema</taxon>
    </lineage>
</organism>
<dbReference type="InterPro" id="IPR034907">
    <property type="entry name" value="NDK-like_dom"/>
</dbReference>
<proteinExistence type="inferred from homology"/>
<dbReference type="GO" id="GO:0006241">
    <property type="term" value="P:CTP biosynthetic process"/>
    <property type="evidence" value="ECO:0007669"/>
    <property type="project" value="InterPro"/>
</dbReference>
<dbReference type="Pfam" id="PF00334">
    <property type="entry name" value="NDK"/>
    <property type="match status" value="1"/>
</dbReference>
<keyword evidence="7" id="KW-0460">Magnesium</keyword>
<evidence type="ECO:0000256" key="3">
    <source>
        <dbReference type="ARBA" id="ARBA00022723"/>
    </source>
</evidence>
<comment type="catalytic activity">
    <reaction evidence="10">
        <text>a 2'-deoxyribonucleoside 5'-diphosphate + ATP = a 2'-deoxyribonucleoside 5'-triphosphate + ADP</text>
        <dbReference type="Rhea" id="RHEA:44640"/>
        <dbReference type="ChEBI" id="CHEBI:30616"/>
        <dbReference type="ChEBI" id="CHEBI:61560"/>
        <dbReference type="ChEBI" id="CHEBI:73316"/>
        <dbReference type="ChEBI" id="CHEBI:456216"/>
        <dbReference type="EC" id="2.7.4.6"/>
    </reaction>
</comment>
<comment type="caution">
    <text evidence="8">Lacks conserved residue(s) required for the propagation of feature annotation.</text>
</comment>
<dbReference type="InterPro" id="IPR037994">
    <property type="entry name" value="NDPk6"/>
</dbReference>
<evidence type="ECO:0000256" key="10">
    <source>
        <dbReference type="RuleBase" id="RU004013"/>
    </source>
</evidence>
<evidence type="ECO:0000256" key="6">
    <source>
        <dbReference type="ARBA" id="ARBA00022840"/>
    </source>
</evidence>
<feature type="domain" description="Nucleoside diphosphate kinase-like" evidence="11">
    <location>
        <begin position="32"/>
        <end position="182"/>
    </location>
</feature>
<keyword evidence="5 10" id="KW-0418">Kinase</keyword>
<dbReference type="GO" id="GO:0004550">
    <property type="term" value="F:nucleoside diphosphate kinase activity"/>
    <property type="evidence" value="ECO:0007669"/>
    <property type="project" value="UniProtKB-EC"/>
</dbReference>
<dbReference type="PANTHER" id="PTHR46956:SF1">
    <property type="entry name" value="NUCLEOSIDE DIPHOSPHATE KINASE 6"/>
    <property type="match status" value="1"/>
</dbReference>
<evidence type="ECO:0000256" key="1">
    <source>
        <dbReference type="ARBA" id="ARBA00001946"/>
    </source>
</evidence>
<protein>
    <recommendedName>
        <fullName evidence="10">Nucleoside diphosphate kinase</fullName>
        <ecNumber evidence="10">2.7.4.6</ecNumber>
    </recommendedName>
</protein>
<evidence type="ECO:0000256" key="9">
    <source>
        <dbReference type="RuleBase" id="RU004011"/>
    </source>
</evidence>
<dbReference type="SUPFAM" id="SSF54919">
    <property type="entry name" value="Nucleoside diphosphate kinase, NDK"/>
    <property type="match status" value="1"/>
</dbReference>
<keyword evidence="4 10" id="KW-0547">Nucleotide-binding</keyword>
<sequence>MLALRIQCCWLLDVVPRSPKWGTWRAHLSMASSRTFGLIKPDAVGNPFVLRRIVDSLSTSKELEVVAAKRLHISRDQAARLYEAHKGKFFFDRLVRHVTSGPSIALLMQSRRAGVDAVAAWRGMLGPSKLFRSAFTERTLRTQFALSDTRNVGHGSDGLEDTLRELAIFEPLQPFDCSELFKQELLSAVCKGVILERASLRGRSLLLLPPECRGDTVNERRSQEVLRIIYGSPKAYRSQPKSERRRRSGGAFLSKKVKMANLSKGQQT</sequence>
<comment type="similarity">
    <text evidence="8 9">Belongs to the NDK family.</text>
</comment>
<dbReference type="PROSITE" id="PS00469">
    <property type="entry name" value="NDPK"/>
    <property type="match status" value="1"/>
</dbReference>
<dbReference type="PRINTS" id="PR01243">
    <property type="entry name" value="NUCDPKINASE"/>
</dbReference>
<reference evidence="13" key="1">
    <citation type="submission" date="2016-11" db="UniProtKB">
        <authorList>
            <consortium name="WormBaseParasite"/>
        </authorList>
    </citation>
    <scope>IDENTIFICATION</scope>
</reference>
<evidence type="ECO:0000256" key="5">
    <source>
        <dbReference type="ARBA" id="ARBA00022777"/>
    </source>
</evidence>
<dbReference type="PROSITE" id="PS51374">
    <property type="entry name" value="NDPK_LIKE"/>
    <property type="match status" value="1"/>
</dbReference>
<evidence type="ECO:0000313" key="13">
    <source>
        <dbReference type="WBParaSite" id="L893_g6532.t2"/>
    </source>
</evidence>
<dbReference type="InterPro" id="IPR023005">
    <property type="entry name" value="Nucleoside_diP_kinase_AS"/>
</dbReference>
<evidence type="ECO:0000313" key="12">
    <source>
        <dbReference type="Proteomes" id="UP000095287"/>
    </source>
</evidence>
<accession>A0A1I8AK12</accession>
<dbReference type="GO" id="GO:0006183">
    <property type="term" value="P:GTP biosynthetic process"/>
    <property type="evidence" value="ECO:0007669"/>
    <property type="project" value="InterPro"/>
</dbReference>
<dbReference type="SMART" id="SM00562">
    <property type="entry name" value="NDK"/>
    <property type="match status" value="1"/>
</dbReference>
<evidence type="ECO:0000256" key="2">
    <source>
        <dbReference type="ARBA" id="ARBA00022679"/>
    </source>
</evidence>
<evidence type="ECO:0000256" key="8">
    <source>
        <dbReference type="PROSITE-ProRule" id="PRU00706"/>
    </source>
</evidence>
<evidence type="ECO:0000259" key="11">
    <source>
        <dbReference type="SMART" id="SM00562"/>
    </source>
</evidence>
<dbReference type="PANTHER" id="PTHR46956">
    <property type="entry name" value="NUCLEOSIDE DIPHOSPHATE KINASE 6"/>
    <property type="match status" value="1"/>
</dbReference>
<evidence type="ECO:0000256" key="7">
    <source>
        <dbReference type="ARBA" id="ARBA00022842"/>
    </source>
</evidence>
<dbReference type="GO" id="GO:0006228">
    <property type="term" value="P:UTP biosynthetic process"/>
    <property type="evidence" value="ECO:0007669"/>
    <property type="project" value="InterPro"/>
</dbReference>
<keyword evidence="2 10" id="KW-0808">Transferase</keyword>
<dbReference type="GO" id="GO:0046872">
    <property type="term" value="F:metal ion binding"/>
    <property type="evidence" value="ECO:0007669"/>
    <property type="project" value="UniProtKB-KW"/>
</dbReference>
<dbReference type="AlphaFoldDB" id="A0A1I8AK12"/>
<dbReference type="GO" id="GO:0005524">
    <property type="term" value="F:ATP binding"/>
    <property type="evidence" value="ECO:0007669"/>
    <property type="project" value="UniProtKB-KW"/>
</dbReference>
<keyword evidence="3" id="KW-0479">Metal-binding</keyword>
<dbReference type="InterPro" id="IPR036850">
    <property type="entry name" value="NDK-like_dom_sf"/>
</dbReference>